<dbReference type="InterPro" id="IPR027417">
    <property type="entry name" value="P-loop_NTPase"/>
</dbReference>
<name>A0A073AV58_9PSEU</name>
<dbReference type="AlphaFoldDB" id="A0A073AV58"/>
<dbReference type="STRING" id="28042.GU90_17750"/>
<accession>A0A073AV58</accession>
<dbReference type="Pfam" id="PF13671">
    <property type="entry name" value="AAA_33"/>
    <property type="match status" value="1"/>
</dbReference>
<dbReference type="SUPFAM" id="SSF52540">
    <property type="entry name" value="P-loop containing nucleoside triphosphate hydrolases"/>
    <property type="match status" value="1"/>
</dbReference>
<reference evidence="1 2" key="1">
    <citation type="submission" date="2014-06" db="EMBL/GenBank/DDBJ databases">
        <title>Saccharopolyspora rectivirgula DSM-43113 Genome sequencing.</title>
        <authorList>
            <person name="Barrera C."/>
            <person name="Millon L."/>
            <person name="Rognon B."/>
            <person name="Zaugg C."/>
            <person name="Monod M."/>
        </authorList>
    </citation>
    <scope>NUCLEOTIDE SEQUENCE [LARGE SCALE GENOMIC DNA]</scope>
    <source>
        <strain evidence="1 2">DSM 43113</strain>
    </source>
</reference>
<proteinExistence type="predicted"/>
<evidence type="ECO:0008006" key="3">
    <source>
        <dbReference type="Google" id="ProtNLM"/>
    </source>
</evidence>
<gene>
    <name evidence="1" type="ORF">GU90_17750</name>
</gene>
<sequence length="191" mass="21490">MDDPNVPAAGGVPVVRPGRRSLTVVAGLPGAGKSTVLTKLDCDGPVVLLDSEQVRDVLRRWLPALPYAWYRPLVHLVHRSRIAGHCLFSSRPVVAHEPATRASTRVLLLLFALLGARRPVLVWLQAEAGQARAGQRARGRVIRSASFHRHVRRTDRVQRRLREGRRLRGWRQIHVFTRREVATGLRLRTRG</sequence>
<dbReference type="EMBL" id="JNVU01000048">
    <property type="protein sequence ID" value="KEI42982.1"/>
    <property type="molecule type" value="Genomic_DNA"/>
</dbReference>
<evidence type="ECO:0000313" key="2">
    <source>
        <dbReference type="Proteomes" id="UP000031419"/>
    </source>
</evidence>
<evidence type="ECO:0000313" key="1">
    <source>
        <dbReference type="EMBL" id="KEI42982.1"/>
    </source>
</evidence>
<protein>
    <recommendedName>
        <fullName evidence="3">Zeta toxin</fullName>
    </recommendedName>
</protein>
<keyword evidence="2" id="KW-1185">Reference proteome</keyword>
<dbReference type="Gene3D" id="3.40.50.300">
    <property type="entry name" value="P-loop containing nucleotide triphosphate hydrolases"/>
    <property type="match status" value="1"/>
</dbReference>
<organism evidence="1 2">
    <name type="scientific">Saccharopolyspora rectivirgula</name>
    <dbReference type="NCBI Taxonomy" id="28042"/>
    <lineage>
        <taxon>Bacteria</taxon>
        <taxon>Bacillati</taxon>
        <taxon>Actinomycetota</taxon>
        <taxon>Actinomycetes</taxon>
        <taxon>Pseudonocardiales</taxon>
        <taxon>Pseudonocardiaceae</taxon>
        <taxon>Saccharopolyspora</taxon>
    </lineage>
</organism>
<dbReference type="eggNOG" id="COG4639">
    <property type="taxonomic scope" value="Bacteria"/>
</dbReference>
<dbReference type="Proteomes" id="UP000031419">
    <property type="component" value="Unassembled WGS sequence"/>
</dbReference>
<comment type="caution">
    <text evidence="1">The sequence shown here is derived from an EMBL/GenBank/DDBJ whole genome shotgun (WGS) entry which is preliminary data.</text>
</comment>